<keyword evidence="4 5" id="KW-0472">Membrane</keyword>
<dbReference type="GO" id="GO:0033281">
    <property type="term" value="C:TAT protein transport complex"/>
    <property type="evidence" value="ECO:0007669"/>
    <property type="project" value="UniProtKB-UniRule"/>
</dbReference>
<dbReference type="InParanoid" id="A0A1H9B7R6"/>
<dbReference type="GO" id="GO:0065002">
    <property type="term" value="P:intracellular protein transmembrane transport"/>
    <property type="evidence" value="ECO:0007669"/>
    <property type="project" value="TreeGrafter"/>
</dbReference>
<evidence type="ECO:0000256" key="4">
    <source>
        <dbReference type="ARBA" id="ARBA00023136"/>
    </source>
</evidence>
<accession>A0A1H9B7R6</accession>
<comment type="subunit">
    <text evidence="5">Forms a complex with TatA.</text>
</comment>
<dbReference type="PRINTS" id="PR01840">
    <property type="entry name" value="TATCFAMILY"/>
</dbReference>
<dbReference type="GO" id="GO:0009977">
    <property type="term" value="F:proton motive force dependent protein transmembrane transporter activity"/>
    <property type="evidence" value="ECO:0007669"/>
    <property type="project" value="TreeGrafter"/>
</dbReference>
<evidence type="ECO:0000256" key="6">
    <source>
        <dbReference type="SAM" id="MobiDB-lite"/>
    </source>
</evidence>
<gene>
    <name evidence="5" type="primary">tatC</name>
    <name evidence="7" type="ORF">SAMN05444359_10319</name>
</gene>
<keyword evidence="5" id="KW-0653">Protein transport</keyword>
<evidence type="ECO:0000256" key="1">
    <source>
        <dbReference type="ARBA" id="ARBA00004141"/>
    </source>
</evidence>
<name>A0A1H9B7R6_9BACT</name>
<dbReference type="HAMAP" id="MF_00902">
    <property type="entry name" value="TatC"/>
    <property type="match status" value="1"/>
</dbReference>
<dbReference type="Proteomes" id="UP000199021">
    <property type="component" value="Unassembled WGS sequence"/>
</dbReference>
<feature type="transmembrane region" description="Helical" evidence="5">
    <location>
        <begin position="153"/>
        <end position="177"/>
    </location>
</feature>
<comment type="similarity">
    <text evidence="5">Belongs to the TatC family.</text>
</comment>
<feature type="transmembrane region" description="Helical" evidence="5">
    <location>
        <begin position="44"/>
        <end position="62"/>
    </location>
</feature>
<evidence type="ECO:0000256" key="5">
    <source>
        <dbReference type="HAMAP-Rule" id="MF_00902"/>
    </source>
</evidence>
<proteinExistence type="inferred from homology"/>
<keyword evidence="5" id="KW-0811">Translocation</keyword>
<dbReference type="NCBIfam" id="TIGR00945">
    <property type="entry name" value="tatC"/>
    <property type="match status" value="1"/>
</dbReference>
<organism evidence="7 8">
    <name type="scientific">Neolewinella agarilytica</name>
    <dbReference type="NCBI Taxonomy" id="478744"/>
    <lineage>
        <taxon>Bacteria</taxon>
        <taxon>Pseudomonadati</taxon>
        <taxon>Bacteroidota</taxon>
        <taxon>Saprospiria</taxon>
        <taxon>Saprospirales</taxon>
        <taxon>Lewinellaceae</taxon>
        <taxon>Neolewinella</taxon>
    </lineage>
</organism>
<reference evidence="8" key="1">
    <citation type="submission" date="2016-10" db="EMBL/GenBank/DDBJ databases">
        <authorList>
            <person name="Varghese N."/>
            <person name="Submissions S."/>
        </authorList>
    </citation>
    <scope>NUCLEOTIDE SEQUENCE [LARGE SCALE GENOMIC DNA]</scope>
    <source>
        <strain evidence="8">DSM 24740</strain>
    </source>
</reference>
<keyword evidence="2 5" id="KW-0812">Transmembrane</keyword>
<dbReference type="PANTHER" id="PTHR30371">
    <property type="entry name" value="SEC-INDEPENDENT PROTEIN TRANSLOCASE PROTEIN TATC"/>
    <property type="match status" value="1"/>
</dbReference>
<feature type="transmembrane region" description="Helical" evidence="5">
    <location>
        <begin position="111"/>
        <end position="132"/>
    </location>
</feature>
<evidence type="ECO:0000256" key="2">
    <source>
        <dbReference type="ARBA" id="ARBA00022692"/>
    </source>
</evidence>
<protein>
    <recommendedName>
        <fullName evidence="5">Sec-independent protein translocase protein TatC</fullName>
    </recommendedName>
</protein>
<keyword evidence="8" id="KW-1185">Reference proteome</keyword>
<dbReference type="EMBL" id="FOFB01000003">
    <property type="protein sequence ID" value="SEP85070.1"/>
    <property type="molecule type" value="Genomic_DNA"/>
</dbReference>
<keyword evidence="5" id="KW-0813">Transport</keyword>
<dbReference type="Pfam" id="PF00902">
    <property type="entry name" value="TatC"/>
    <property type="match status" value="1"/>
</dbReference>
<comment type="function">
    <text evidence="5">Part of the twin-arginine translocation (Tat) system that transports large folded proteins containing a characteristic twin-arginine motif in their signal peptide across membranes.</text>
</comment>
<evidence type="ECO:0000313" key="7">
    <source>
        <dbReference type="EMBL" id="SEP85070.1"/>
    </source>
</evidence>
<dbReference type="AlphaFoldDB" id="A0A1H9B7R6"/>
<evidence type="ECO:0000313" key="8">
    <source>
        <dbReference type="Proteomes" id="UP000199021"/>
    </source>
</evidence>
<feature type="transmembrane region" description="Helical" evidence="5">
    <location>
        <begin position="197"/>
        <end position="222"/>
    </location>
</feature>
<dbReference type="FunCoup" id="A0A1H9B7R6">
    <property type="interactions" value="433"/>
</dbReference>
<sequence>MALDQVDVDDWEVDEDGKPQPPGDKEMSFVDHLEELRWHVMRSLIAIVLCGIVLFIFNDWYFRHVLFGTNYDDFPSYKFFCNLSQWLGTGEALCMTGPNVIIQATEFGESFITAVKMSFIGGFVISFPYVFYQIWSFIRPGLYKEEQKATRGVIFICSLLFFIGVCFGFFVIAPFGTNFLMGFEVGGAVNQPKMGSMVSYMVMFTLPAALIFELPVLVHFLASFGLITAESMRKYRKHSFIGILVLASILTPPDVVTQVLIALPLYVLYEISVFIAKRAQKKYQAGLE</sequence>
<dbReference type="RefSeq" id="WP_090165455.1">
    <property type="nucleotide sequence ID" value="NZ_FOFB01000003.1"/>
</dbReference>
<keyword evidence="3 5" id="KW-1133">Transmembrane helix</keyword>
<comment type="caution">
    <text evidence="5">Lacks conserved residue(s) required for the propagation of feature annotation.</text>
</comment>
<dbReference type="PANTHER" id="PTHR30371:SF0">
    <property type="entry name" value="SEC-INDEPENDENT PROTEIN TRANSLOCASE PROTEIN TATC, CHLOROPLASTIC-RELATED"/>
    <property type="match status" value="1"/>
</dbReference>
<dbReference type="STRING" id="478744.SAMN05444359_10319"/>
<comment type="subcellular location">
    <subcellularLocation>
        <location evidence="5">Cell membrane</location>
        <topology evidence="5">Multi-pass membrane protein</topology>
    </subcellularLocation>
    <subcellularLocation>
        <location evidence="1">Membrane</location>
        <topology evidence="1">Multi-pass membrane protein</topology>
    </subcellularLocation>
</comment>
<dbReference type="OrthoDB" id="9777044at2"/>
<keyword evidence="5" id="KW-1003">Cell membrane</keyword>
<feature type="compositionally biased region" description="Acidic residues" evidence="6">
    <location>
        <begin position="1"/>
        <end position="15"/>
    </location>
</feature>
<feature type="region of interest" description="Disordered" evidence="6">
    <location>
        <begin position="1"/>
        <end position="25"/>
    </location>
</feature>
<dbReference type="InterPro" id="IPR002033">
    <property type="entry name" value="TatC"/>
</dbReference>
<dbReference type="GO" id="GO:0043953">
    <property type="term" value="P:protein transport by the Tat complex"/>
    <property type="evidence" value="ECO:0007669"/>
    <property type="project" value="UniProtKB-UniRule"/>
</dbReference>
<evidence type="ECO:0000256" key="3">
    <source>
        <dbReference type="ARBA" id="ARBA00022989"/>
    </source>
</evidence>